<gene>
    <name evidence="11" type="ORF">SAMN05192568_10366</name>
</gene>
<dbReference type="OrthoDB" id="9808328at2"/>
<dbReference type="SUPFAM" id="SSF52540">
    <property type="entry name" value="P-loop containing nucleoside triphosphate hydrolases"/>
    <property type="match status" value="1"/>
</dbReference>
<evidence type="ECO:0000313" key="12">
    <source>
        <dbReference type="Proteomes" id="UP000199048"/>
    </source>
</evidence>
<comment type="similarity">
    <text evidence="2">Belongs to the ABC transporter superfamily.</text>
</comment>
<dbReference type="InterPro" id="IPR027417">
    <property type="entry name" value="P-loop_NTPase"/>
</dbReference>
<evidence type="ECO:0000256" key="5">
    <source>
        <dbReference type="ARBA" id="ARBA00022840"/>
    </source>
</evidence>
<dbReference type="InterPro" id="IPR011527">
    <property type="entry name" value="ABC1_TM_dom"/>
</dbReference>
<dbReference type="PROSITE" id="PS50893">
    <property type="entry name" value="ABC_TRANSPORTER_2"/>
    <property type="match status" value="1"/>
</dbReference>
<dbReference type="InterPro" id="IPR039421">
    <property type="entry name" value="Type_1_exporter"/>
</dbReference>
<dbReference type="InterPro" id="IPR003593">
    <property type="entry name" value="AAA+_ATPase"/>
</dbReference>
<keyword evidence="5 11" id="KW-0067">ATP-binding</keyword>
<dbReference type="InterPro" id="IPR010128">
    <property type="entry name" value="ATPase_T1SS_PrtD-like"/>
</dbReference>
<dbReference type="SMART" id="SM00382">
    <property type="entry name" value="AAA"/>
    <property type="match status" value="1"/>
</dbReference>
<evidence type="ECO:0000256" key="6">
    <source>
        <dbReference type="ARBA" id="ARBA00022989"/>
    </source>
</evidence>
<dbReference type="STRING" id="582667.SAMN05192568_10366"/>
<dbReference type="RefSeq" id="WP_092045017.1">
    <property type="nucleotide sequence ID" value="NZ_FOTK01000036.1"/>
</dbReference>
<dbReference type="InterPro" id="IPR003439">
    <property type="entry name" value="ABC_transporter-like_ATP-bd"/>
</dbReference>
<feature type="transmembrane region" description="Helical" evidence="8">
    <location>
        <begin position="55"/>
        <end position="75"/>
    </location>
</feature>
<dbReference type="Pfam" id="PF00664">
    <property type="entry name" value="ABC_membrane"/>
    <property type="match status" value="1"/>
</dbReference>
<evidence type="ECO:0000256" key="7">
    <source>
        <dbReference type="ARBA" id="ARBA00023136"/>
    </source>
</evidence>
<dbReference type="GO" id="GO:0140359">
    <property type="term" value="F:ABC-type transporter activity"/>
    <property type="evidence" value="ECO:0007669"/>
    <property type="project" value="InterPro"/>
</dbReference>
<dbReference type="SUPFAM" id="SSF90123">
    <property type="entry name" value="ABC transporter transmembrane region"/>
    <property type="match status" value="1"/>
</dbReference>
<dbReference type="AlphaFoldDB" id="A0A1I4RIT3"/>
<evidence type="ECO:0000256" key="2">
    <source>
        <dbReference type="ARBA" id="ARBA00005417"/>
    </source>
</evidence>
<keyword evidence="12" id="KW-1185">Reference proteome</keyword>
<keyword evidence="6 8" id="KW-1133">Transmembrane helix</keyword>
<evidence type="ECO:0000259" key="10">
    <source>
        <dbReference type="PROSITE" id="PS50929"/>
    </source>
</evidence>
<accession>A0A1I4RIT3</accession>
<dbReference type="Gene3D" id="1.20.1560.10">
    <property type="entry name" value="ABC transporter type 1, transmembrane domain"/>
    <property type="match status" value="1"/>
</dbReference>
<name>A0A1I4RIT3_9HYPH</name>
<feature type="transmembrane region" description="Helical" evidence="8">
    <location>
        <begin position="154"/>
        <end position="183"/>
    </location>
</feature>
<organism evidence="11 12">
    <name type="scientific">Methylobacterium pseudosasicola</name>
    <dbReference type="NCBI Taxonomy" id="582667"/>
    <lineage>
        <taxon>Bacteria</taxon>
        <taxon>Pseudomonadati</taxon>
        <taxon>Pseudomonadota</taxon>
        <taxon>Alphaproteobacteria</taxon>
        <taxon>Hyphomicrobiales</taxon>
        <taxon>Methylobacteriaceae</taxon>
        <taxon>Methylobacterium</taxon>
    </lineage>
</organism>
<proteinExistence type="inferred from homology"/>
<dbReference type="GO" id="GO:0005524">
    <property type="term" value="F:ATP binding"/>
    <property type="evidence" value="ECO:0007669"/>
    <property type="project" value="UniProtKB-KW"/>
</dbReference>
<sequence>MSKSHVACEVSGALRRCRAGFLGVALLSGLINLLMLTGSFFMLEVYDRVLPSRSLPTLVGLIALALLLYAFQGGLEILRGRILARTGALLDQALGRRILELILRAPLRSPPGAAPTDASTLGEGLLPLRDLDTLRAFLSGSGPGALFDLPWIPVYLAICFLFHPLIGAAALAMSAALAAIAVLSEHVTRDPLRASTAHGATRLGLAEAARRNAEAVAALGMRERLIVRWCSANRDYGDTVLATSDTTGLLSNFARTLRTALQSGVLAIGAWLVIRGEATGGIIVAASILVSRALAPAELTIANWKGFVAARQAWGRLAAGLARVPPEALPHRLPAPAASLSVEDVSLVLPGNGRCVIQGATFSVGAGQGLGIIGPSASGKSSLARALVGVWPPMRGAVRLDGASLDQWTSASLGQHLGYLSQEVALFAGTIAENIARFEPDAPPEAVVAAARAGGVHELILRLPRGYDTALGEGGAGLSAGQRQRIGLARALYRDPFLVVLDEPNANLDAEGELALTRAILGVRLRGGICIVVAHRPSALAGVDMVLAVADGRVRAFGPKDQVLARVLHQGPAPDETTPLREVA</sequence>
<evidence type="ECO:0000256" key="8">
    <source>
        <dbReference type="SAM" id="Phobius"/>
    </source>
</evidence>
<dbReference type="PROSITE" id="PS50929">
    <property type="entry name" value="ABC_TM1F"/>
    <property type="match status" value="1"/>
</dbReference>
<dbReference type="Proteomes" id="UP000199048">
    <property type="component" value="Unassembled WGS sequence"/>
</dbReference>
<dbReference type="Gene3D" id="3.40.50.300">
    <property type="entry name" value="P-loop containing nucleotide triphosphate hydrolases"/>
    <property type="match status" value="1"/>
</dbReference>
<dbReference type="Pfam" id="PF00005">
    <property type="entry name" value="ABC_tran"/>
    <property type="match status" value="1"/>
</dbReference>
<evidence type="ECO:0000256" key="1">
    <source>
        <dbReference type="ARBA" id="ARBA00004651"/>
    </source>
</evidence>
<dbReference type="PANTHER" id="PTHR24221">
    <property type="entry name" value="ATP-BINDING CASSETTE SUB-FAMILY B"/>
    <property type="match status" value="1"/>
</dbReference>
<dbReference type="GO" id="GO:0030256">
    <property type="term" value="C:type I protein secretion system complex"/>
    <property type="evidence" value="ECO:0007669"/>
    <property type="project" value="InterPro"/>
</dbReference>
<dbReference type="EMBL" id="FOTK01000036">
    <property type="protein sequence ID" value="SFM52164.1"/>
    <property type="molecule type" value="Genomic_DNA"/>
</dbReference>
<dbReference type="GO" id="GO:0016887">
    <property type="term" value="F:ATP hydrolysis activity"/>
    <property type="evidence" value="ECO:0007669"/>
    <property type="project" value="InterPro"/>
</dbReference>
<dbReference type="InterPro" id="IPR017871">
    <property type="entry name" value="ABC_transporter-like_CS"/>
</dbReference>
<dbReference type="PROSITE" id="PS00211">
    <property type="entry name" value="ABC_TRANSPORTER_1"/>
    <property type="match status" value="1"/>
</dbReference>
<reference evidence="12" key="1">
    <citation type="submission" date="2016-10" db="EMBL/GenBank/DDBJ databases">
        <authorList>
            <person name="Varghese N."/>
            <person name="Submissions S."/>
        </authorList>
    </citation>
    <scope>NUCLEOTIDE SEQUENCE [LARGE SCALE GENOMIC DNA]</scope>
    <source>
        <strain evidence="12">BL36</strain>
    </source>
</reference>
<dbReference type="PANTHER" id="PTHR24221:SF248">
    <property type="entry name" value="ABC TRANSPORTER TRANSMEMBRANE REGION"/>
    <property type="match status" value="1"/>
</dbReference>
<dbReference type="GO" id="GO:0034040">
    <property type="term" value="F:ATPase-coupled lipid transmembrane transporter activity"/>
    <property type="evidence" value="ECO:0007669"/>
    <property type="project" value="TreeGrafter"/>
</dbReference>
<evidence type="ECO:0000313" key="11">
    <source>
        <dbReference type="EMBL" id="SFM52164.1"/>
    </source>
</evidence>
<feature type="transmembrane region" description="Helical" evidence="8">
    <location>
        <begin position="21"/>
        <end position="43"/>
    </location>
</feature>
<dbReference type="GO" id="GO:0030253">
    <property type="term" value="P:protein secretion by the type I secretion system"/>
    <property type="evidence" value="ECO:0007669"/>
    <property type="project" value="InterPro"/>
</dbReference>
<evidence type="ECO:0000256" key="3">
    <source>
        <dbReference type="ARBA" id="ARBA00022692"/>
    </source>
</evidence>
<keyword evidence="4" id="KW-0547">Nucleotide-binding</keyword>
<evidence type="ECO:0000259" key="9">
    <source>
        <dbReference type="PROSITE" id="PS50893"/>
    </source>
</evidence>
<dbReference type="NCBIfam" id="TIGR01842">
    <property type="entry name" value="type_I_sec_PrtD"/>
    <property type="match status" value="1"/>
</dbReference>
<keyword evidence="7 8" id="KW-0472">Membrane</keyword>
<dbReference type="InterPro" id="IPR036640">
    <property type="entry name" value="ABC1_TM_sf"/>
</dbReference>
<protein>
    <submittedName>
        <fullName evidence="11">ATP-binding cassette, subfamily C</fullName>
    </submittedName>
</protein>
<feature type="domain" description="ABC transmembrane type-1" evidence="10">
    <location>
        <begin position="22"/>
        <end position="309"/>
    </location>
</feature>
<dbReference type="GO" id="GO:0005886">
    <property type="term" value="C:plasma membrane"/>
    <property type="evidence" value="ECO:0007669"/>
    <property type="project" value="UniProtKB-SubCell"/>
</dbReference>
<keyword evidence="3 8" id="KW-0812">Transmembrane</keyword>
<evidence type="ECO:0000256" key="4">
    <source>
        <dbReference type="ARBA" id="ARBA00022741"/>
    </source>
</evidence>
<feature type="domain" description="ABC transporter" evidence="9">
    <location>
        <begin position="340"/>
        <end position="576"/>
    </location>
</feature>
<comment type="subcellular location">
    <subcellularLocation>
        <location evidence="1">Cell membrane</location>
        <topology evidence="1">Multi-pass membrane protein</topology>
    </subcellularLocation>
</comment>